<keyword evidence="4" id="KW-0282">Flagellum</keyword>
<dbReference type="RefSeq" id="WP_204413688.1">
    <property type="nucleotide sequence ID" value="NZ_JAFBED010000002.1"/>
</dbReference>
<dbReference type="EMBL" id="JAFBED010000002">
    <property type="protein sequence ID" value="MBM7618992.1"/>
    <property type="molecule type" value="Genomic_DNA"/>
</dbReference>
<organism evidence="4 5">
    <name type="scientific">Sutcliffiella tianshenii</name>
    <dbReference type="NCBI Taxonomy" id="1463404"/>
    <lineage>
        <taxon>Bacteria</taxon>
        <taxon>Bacillati</taxon>
        <taxon>Bacillota</taxon>
        <taxon>Bacilli</taxon>
        <taxon>Bacillales</taxon>
        <taxon>Bacillaceae</taxon>
        <taxon>Sutcliffiella</taxon>
    </lineage>
</organism>
<keyword evidence="4" id="KW-0969">Cilium</keyword>
<comment type="similarity">
    <text evidence="1 3">Belongs to the FlgD family.</text>
</comment>
<dbReference type="NCBIfam" id="NF007197">
    <property type="entry name" value="PRK09618.1"/>
    <property type="match status" value="1"/>
</dbReference>
<evidence type="ECO:0000313" key="4">
    <source>
        <dbReference type="EMBL" id="MBM7618992.1"/>
    </source>
</evidence>
<comment type="function">
    <text evidence="3">Required for flagellar hook formation. May act as a scaffolding protein.</text>
</comment>
<accession>A0ABS2NWZ2</accession>
<keyword evidence="4" id="KW-0966">Cell projection</keyword>
<dbReference type="Pfam" id="PF03963">
    <property type="entry name" value="FlgD"/>
    <property type="match status" value="1"/>
</dbReference>
<dbReference type="InterPro" id="IPR005648">
    <property type="entry name" value="FlgD"/>
</dbReference>
<evidence type="ECO:0000313" key="5">
    <source>
        <dbReference type="Proteomes" id="UP000737402"/>
    </source>
</evidence>
<keyword evidence="2 3" id="KW-1005">Bacterial flagellum biogenesis</keyword>
<proteinExistence type="inferred from homology"/>
<sequence length="217" mass="24410">MTMTSVSSDLYIQNRQVESKKQNNVLGKDDFLRLLMAQLQNQDPMNPMEDREFIAQMATFSSLEQMTNLNKSMEGFIKSQNKQQALAMQQYLGSEVTWQEVYYVDEEPFVETKTGTVTSISMNEGNAKLITNDGSEISLEQLVKVTQPDESIQNNSTLLQASHLIDKKVSLLFNGKNYENLIVNSVVSKGGKTFLIVDDPSLVNEKIPLDAITKISQ</sequence>
<evidence type="ECO:0000256" key="2">
    <source>
        <dbReference type="ARBA" id="ARBA00022795"/>
    </source>
</evidence>
<reference evidence="4 5" key="1">
    <citation type="submission" date="2021-01" db="EMBL/GenBank/DDBJ databases">
        <title>Genomic Encyclopedia of Type Strains, Phase IV (KMG-IV): sequencing the most valuable type-strain genomes for metagenomic binning, comparative biology and taxonomic classification.</title>
        <authorList>
            <person name="Goeker M."/>
        </authorList>
    </citation>
    <scope>NUCLEOTIDE SEQUENCE [LARGE SCALE GENOMIC DNA]</scope>
    <source>
        <strain evidence="4 5">DSM 25879</strain>
    </source>
</reference>
<name>A0ABS2NWZ2_9BACI</name>
<evidence type="ECO:0000256" key="3">
    <source>
        <dbReference type="RuleBase" id="RU362076"/>
    </source>
</evidence>
<keyword evidence="5" id="KW-1185">Reference proteome</keyword>
<gene>
    <name evidence="4" type="ORF">JOC95_000841</name>
</gene>
<protein>
    <recommendedName>
        <fullName evidence="3">Basal-body rod modification protein FlgD</fullName>
    </recommendedName>
</protein>
<comment type="caution">
    <text evidence="4">The sequence shown here is derived from an EMBL/GenBank/DDBJ whole genome shotgun (WGS) entry which is preliminary data.</text>
</comment>
<dbReference type="Proteomes" id="UP000737402">
    <property type="component" value="Unassembled WGS sequence"/>
</dbReference>
<evidence type="ECO:0000256" key="1">
    <source>
        <dbReference type="ARBA" id="ARBA00010577"/>
    </source>
</evidence>